<dbReference type="InterPro" id="IPR036028">
    <property type="entry name" value="SH3-like_dom_sf"/>
</dbReference>
<dbReference type="SMART" id="SM00324">
    <property type="entry name" value="RhoGAP"/>
    <property type="match status" value="1"/>
</dbReference>
<dbReference type="SMART" id="SM00326">
    <property type="entry name" value="SH3"/>
    <property type="match status" value="1"/>
</dbReference>
<protein>
    <recommendedName>
        <fullName evidence="6">SLIT-ROBO Rho GTPase-activating protein 1</fullName>
    </recommendedName>
    <alternativeName>
        <fullName evidence="7">Rho GTPase-activating protein 13</fullName>
    </alternativeName>
</protein>
<feature type="region of interest" description="Disordered" evidence="10">
    <location>
        <begin position="904"/>
        <end position="964"/>
    </location>
</feature>
<name>A0A096M5Q0_POEFO</name>
<comment type="function">
    <text evidence="5">GTPase-activating protein for RhoA and Cdc42 small GTPases. Together with CDC42 seems to be involved in the pathway mediating the repulsive signaling of Robo and Slit proteins in neuronal migration. SLIT2, probably through interaction with ROBO1, increases the interaction of SRGAP1 with ROBO1 and inactivates CDC42.</text>
</comment>
<organism evidence="14 15">
    <name type="scientific">Poecilia formosa</name>
    <name type="common">Amazon molly</name>
    <name type="synonym">Limia formosa</name>
    <dbReference type="NCBI Taxonomy" id="48698"/>
    <lineage>
        <taxon>Eukaryota</taxon>
        <taxon>Metazoa</taxon>
        <taxon>Chordata</taxon>
        <taxon>Craniata</taxon>
        <taxon>Vertebrata</taxon>
        <taxon>Euteleostomi</taxon>
        <taxon>Actinopterygii</taxon>
        <taxon>Neopterygii</taxon>
        <taxon>Teleostei</taxon>
        <taxon>Neoteleostei</taxon>
        <taxon>Acanthomorphata</taxon>
        <taxon>Ovalentaria</taxon>
        <taxon>Atherinomorphae</taxon>
        <taxon>Cyprinodontiformes</taxon>
        <taxon>Poeciliidae</taxon>
        <taxon>Poeciliinae</taxon>
        <taxon>Poecilia</taxon>
    </lineage>
</organism>
<dbReference type="OMA" id="CPVHQPH"/>
<feature type="domain" description="SH3" evidence="11">
    <location>
        <begin position="737"/>
        <end position="796"/>
    </location>
</feature>
<dbReference type="Proteomes" id="UP000028760">
    <property type="component" value="Unassembled WGS sequence"/>
</dbReference>
<dbReference type="FunFam" id="1.20.1270.60:FF:000006">
    <property type="entry name" value="SLIT-ROBO Rho GTPase-activating protein 1 isoform 2"/>
    <property type="match status" value="1"/>
</dbReference>
<dbReference type="GeneTree" id="ENSGT00950000182824"/>
<evidence type="ECO:0000256" key="8">
    <source>
        <dbReference type="PROSITE-ProRule" id="PRU00192"/>
    </source>
</evidence>
<feature type="domain" description="F-BAR" evidence="13">
    <location>
        <begin position="22"/>
        <end position="305"/>
    </location>
</feature>
<evidence type="ECO:0000256" key="9">
    <source>
        <dbReference type="PROSITE-ProRule" id="PRU01077"/>
    </source>
</evidence>
<dbReference type="EMBL" id="AYCK01008809">
    <property type="status" value="NOT_ANNOTATED_CDS"/>
    <property type="molecule type" value="Genomic_DNA"/>
</dbReference>
<dbReference type="FunFam" id="1.10.555.10:FF:000010">
    <property type="entry name" value="SLIT-ROBO Rho GTPase-activating protein 1 isoform 2"/>
    <property type="match status" value="1"/>
</dbReference>
<dbReference type="Pfam" id="PF00018">
    <property type="entry name" value="SH3_1"/>
    <property type="match status" value="1"/>
</dbReference>
<dbReference type="Ensembl" id="ENSPFOT00000023347.1">
    <property type="protein sequence ID" value="ENSPFOP00000026741.1"/>
    <property type="gene ID" value="ENSPFOG00000002485.2"/>
</dbReference>
<keyword evidence="1 8" id="KW-0728">SH3 domain</keyword>
<evidence type="ECO:0000259" key="12">
    <source>
        <dbReference type="PROSITE" id="PS50238"/>
    </source>
</evidence>
<evidence type="ECO:0000256" key="7">
    <source>
        <dbReference type="ARBA" id="ARBA00083891"/>
    </source>
</evidence>
<reference evidence="15" key="1">
    <citation type="submission" date="2013-10" db="EMBL/GenBank/DDBJ databases">
        <authorList>
            <person name="Schartl M."/>
            <person name="Warren W."/>
        </authorList>
    </citation>
    <scope>NUCLEOTIDE SEQUENCE [LARGE SCALE GENOMIC DNA]</scope>
    <source>
        <strain evidence="15">female</strain>
    </source>
</reference>
<dbReference type="InterPro" id="IPR001060">
    <property type="entry name" value="FCH_dom"/>
</dbReference>
<dbReference type="PROSITE" id="PS50002">
    <property type="entry name" value="SH3"/>
    <property type="match status" value="1"/>
</dbReference>
<keyword evidence="3" id="KW-0597">Phosphoprotein</keyword>
<dbReference type="InterPro" id="IPR001452">
    <property type="entry name" value="SH3_domain"/>
</dbReference>
<dbReference type="Pfam" id="PF00620">
    <property type="entry name" value="RhoGAP"/>
    <property type="match status" value="1"/>
</dbReference>
<keyword evidence="4 9" id="KW-0175">Coiled coil</keyword>
<evidence type="ECO:0000256" key="1">
    <source>
        <dbReference type="ARBA" id="ARBA00022443"/>
    </source>
</evidence>
<dbReference type="Gene3D" id="1.20.1270.60">
    <property type="entry name" value="Arfaptin homology (AH) domain/BAR domain"/>
    <property type="match status" value="1"/>
</dbReference>
<proteinExistence type="predicted"/>
<evidence type="ECO:0000313" key="15">
    <source>
        <dbReference type="Proteomes" id="UP000028760"/>
    </source>
</evidence>
<feature type="compositionally biased region" description="Low complexity" evidence="10">
    <location>
        <begin position="1038"/>
        <end position="1051"/>
    </location>
</feature>
<dbReference type="CDD" id="cd11955">
    <property type="entry name" value="SH3_srGAP1-3"/>
    <property type="match status" value="1"/>
</dbReference>
<evidence type="ECO:0000259" key="11">
    <source>
        <dbReference type="PROSITE" id="PS50002"/>
    </source>
</evidence>
<feature type="compositionally biased region" description="Polar residues" evidence="10">
    <location>
        <begin position="940"/>
        <end position="951"/>
    </location>
</feature>
<dbReference type="FunFam" id="2.30.30.40:FF:000005">
    <property type="entry name" value="SLIT-ROBO Rho GTPase-activating protein 1 isoform 2"/>
    <property type="match status" value="1"/>
</dbReference>
<dbReference type="SUPFAM" id="SSF103657">
    <property type="entry name" value="BAR/IMD domain-like"/>
    <property type="match status" value="1"/>
</dbReference>
<dbReference type="PANTHER" id="PTHR14166">
    <property type="entry name" value="SLIT-ROBO RHO GTPASE ACTIVATING PROTEIN"/>
    <property type="match status" value="1"/>
</dbReference>
<dbReference type="SUPFAM" id="SSF50044">
    <property type="entry name" value="SH3-domain"/>
    <property type="match status" value="1"/>
</dbReference>
<keyword evidence="2" id="KW-0343">GTPase activation</keyword>
<dbReference type="SUPFAM" id="SSF48350">
    <property type="entry name" value="GTPase activation domain, GAP"/>
    <property type="match status" value="1"/>
</dbReference>
<dbReference type="PROSITE" id="PS50238">
    <property type="entry name" value="RHOGAP"/>
    <property type="match status" value="1"/>
</dbReference>
<dbReference type="Pfam" id="PF00611">
    <property type="entry name" value="FCH"/>
    <property type="match status" value="1"/>
</dbReference>
<dbReference type="InterPro" id="IPR051627">
    <property type="entry name" value="SLIT-ROBO_RhoGAP"/>
</dbReference>
<feature type="region of interest" description="Disordered" evidence="10">
    <location>
        <begin position="803"/>
        <end position="829"/>
    </location>
</feature>
<evidence type="ECO:0000256" key="2">
    <source>
        <dbReference type="ARBA" id="ARBA00022468"/>
    </source>
</evidence>
<dbReference type="InterPro" id="IPR008936">
    <property type="entry name" value="Rho_GTPase_activation_prot"/>
</dbReference>
<dbReference type="InterPro" id="IPR031160">
    <property type="entry name" value="F_BAR_dom"/>
</dbReference>
<evidence type="ECO:0000313" key="14">
    <source>
        <dbReference type="Ensembl" id="ENSPFOP00000026741.1"/>
    </source>
</evidence>
<dbReference type="AlphaFoldDB" id="A0A096M5Q0"/>
<dbReference type="GO" id="GO:0007165">
    <property type="term" value="P:signal transduction"/>
    <property type="evidence" value="ECO:0007669"/>
    <property type="project" value="InterPro"/>
</dbReference>
<evidence type="ECO:0000256" key="3">
    <source>
        <dbReference type="ARBA" id="ARBA00022553"/>
    </source>
</evidence>
<reference evidence="14" key="3">
    <citation type="submission" date="2025-09" db="UniProtKB">
        <authorList>
            <consortium name="Ensembl"/>
        </authorList>
    </citation>
    <scope>IDENTIFICATION</scope>
</reference>
<dbReference type="PROSITE" id="PS51741">
    <property type="entry name" value="F_BAR"/>
    <property type="match status" value="1"/>
</dbReference>
<dbReference type="InterPro" id="IPR027267">
    <property type="entry name" value="AH/BAR_dom_sf"/>
</dbReference>
<dbReference type="GO" id="GO:0005096">
    <property type="term" value="F:GTPase activator activity"/>
    <property type="evidence" value="ECO:0007669"/>
    <property type="project" value="UniProtKB-KW"/>
</dbReference>
<sequence>FCFPESFLQSCSSCTSHLCMFSEIRTQLVEQQKCLDQQTEMRVQLLQDLQDFFRKKAEIEMEYSRNLEKLAERFMAKTRSTKDHQHFFRKDQNLLSPVNCWYLLLNQVRRESKDHATLSDIYLNNVIMRFMQISEDSTRLLKKSKEIAFQLQEDLMKVLNELYTVMKTYHMYHSESINAESKLKDAEKQEEKQIGRGDPVFSIRMEKKIEKIKEKRQAKYSENKLKSIKARNEYLLTLEATNASVFKYYIHDLSDLIDCCDLGYHASLNRALRTYLSAEYNLETSRHEGLDIIENAVDSLDPRSDRQRFMEMYPTAFCPPTKFEFQSHMGDEVCHITAQPPVNGELILRFQQLQSRLATLKIENEEVKKTSEATLTTIQDMVTIEDYDVSECFHHSRSTESVKSTVSETFLSKPSIAKRRANQQETEQFYFMKFREFLEGSNLISKLQAKHDLLKRTLGDGHRADYMTTRYRHPNGLYKTLTGPRRPRPRSCFNVKLFNGNLESFIKDSGQAIPRVVESCIRYINLYGLQHQGIFRVSGSQLEVNDIKNSFERGNDPLTDDEDNHDINSVAGVLKLYFRGLENPLFPKERFNDLLSCIRIDNLYERALYIRKILLTIPRLVLIVMRYLFAFLNHLSQYSDENMMDPYNLAICFGPTLMPTPDTQDQVSCQAHVNEIIKTIIIHHETIFPDAKELEGPIYEKCMAGGDYCESPYSEHGALEEVDNEGGTETHTSEDEGEPIEAIAKFDYVGRSSRELSFKKGASLLLYQRASEDWWEGRHNGIDGLVPHQYIVVQDIDDNFSDSLSQKADSEASSGHAGEDKCSGKDISSPTDTRISEAYIARYAVGVDFKRLPQIKTTSVQIIAGVIANHFIHSPRGISPKIFLSLPPRLTACKISVHFVPAKRGRTDSPERRRRTGHGSLTNISRHESLKKMESPPIRRSTSSGQYTGFTDSHHHHSGKPLDPETIAQDIEETMNTALNELRELERQSSAKHAPDVVLDTLEQRQTAGSGGGGPTMASSNESLSPIHGVMLRSTANTEPPIRRSTSSSSEAMSTFKPMVAPRMGVQLKPPALRPKPMVMPKSNQAPQPPAGAAQDPLDKSCTITRDGKQNSQ</sequence>
<reference evidence="14" key="2">
    <citation type="submission" date="2025-08" db="UniProtKB">
        <authorList>
            <consortium name="Ensembl"/>
        </authorList>
    </citation>
    <scope>IDENTIFICATION</scope>
</reference>
<keyword evidence="15" id="KW-1185">Reference proteome</keyword>
<evidence type="ECO:0000256" key="5">
    <source>
        <dbReference type="ARBA" id="ARBA00056458"/>
    </source>
</evidence>
<evidence type="ECO:0000256" key="10">
    <source>
        <dbReference type="SAM" id="MobiDB-lite"/>
    </source>
</evidence>
<accession>A0A096M5Q0</accession>
<dbReference type="InterPro" id="IPR000198">
    <property type="entry name" value="RhoGAP_dom"/>
</dbReference>
<evidence type="ECO:0000256" key="6">
    <source>
        <dbReference type="ARBA" id="ARBA00073473"/>
    </source>
</evidence>
<evidence type="ECO:0000256" key="4">
    <source>
        <dbReference type="ARBA" id="ARBA00023054"/>
    </source>
</evidence>
<dbReference type="CDD" id="cd04383">
    <property type="entry name" value="RhoGAP_srGAP"/>
    <property type="match status" value="1"/>
</dbReference>
<dbReference type="Gene3D" id="2.30.30.40">
    <property type="entry name" value="SH3 Domains"/>
    <property type="match status" value="1"/>
</dbReference>
<feature type="domain" description="Rho-GAP" evidence="12">
    <location>
        <begin position="500"/>
        <end position="688"/>
    </location>
</feature>
<evidence type="ECO:0000259" key="13">
    <source>
        <dbReference type="PROSITE" id="PS51741"/>
    </source>
</evidence>
<dbReference type="InterPro" id="IPR035648">
    <property type="entry name" value="srGAP1/2/3_SH3"/>
</dbReference>
<dbReference type="SMART" id="SM00055">
    <property type="entry name" value="FCH"/>
    <property type="match status" value="1"/>
</dbReference>
<feature type="compositionally biased region" description="Basic and acidic residues" evidence="10">
    <location>
        <begin position="925"/>
        <end position="934"/>
    </location>
</feature>
<dbReference type="Gene3D" id="1.10.555.10">
    <property type="entry name" value="Rho GTPase activation protein"/>
    <property type="match status" value="1"/>
</dbReference>
<feature type="region of interest" description="Disordered" evidence="10">
    <location>
        <begin position="1034"/>
        <end position="1113"/>
    </location>
</feature>
<feature type="compositionally biased region" description="Polar residues" evidence="10">
    <location>
        <begin position="803"/>
        <end position="813"/>
    </location>
</feature>